<dbReference type="InterPro" id="IPR001611">
    <property type="entry name" value="Leu-rich_rpt"/>
</dbReference>
<dbReference type="Gene3D" id="3.80.10.10">
    <property type="entry name" value="Ribonuclease Inhibitor"/>
    <property type="match status" value="1"/>
</dbReference>
<reference evidence="4" key="1">
    <citation type="submission" date="2022-01" db="EMBL/GenBank/DDBJ databases">
        <authorList>
            <person name="King R."/>
        </authorList>
    </citation>
    <scope>NUCLEOTIDE SEQUENCE</scope>
</reference>
<evidence type="ECO:0000313" key="5">
    <source>
        <dbReference type="Proteomes" id="UP001153620"/>
    </source>
</evidence>
<dbReference type="PANTHER" id="PTHR24366">
    <property type="entry name" value="IG(IMMUNOGLOBULIN) AND LRR(LEUCINE RICH REPEAT) DOMAINS"/>
    <property type="match status" value="1"/>
</dbReference>
<dbReference type="AlphaFoldDB" id="A0A9N9WYL0"/>
<evidence type="ECO:0000313" key="4">
    <source>
        <dbReference type="EMBL" id="CAG9811117.1"/>
    </source>
</evidence>
<dbReference type="InterPro" id="IPR032675">
    <property type="entry name" value="LRR_dom_sf"/>
</dbReference>
<dbReference type="SUPFAM" id="SSF52058">
    <property type="entry name" value="L domain-like"/>
    <property type="match status" value="1"/>
</dbReference>
<reference evidence="4" key="2">
    <citation type="submission" date="2022-10" db="EMBL/GenBank/DDBJ databases">
        <authorList>
            <consortium name="ENA_rothamsted_submissions"/>
            <consortium name="culmorum"/>
            <person name="King R."/>
        </authorList>
    </citation>
    <scope>NUCLEOTIDE SEQUENCE</scope>
</reference>
<feature type="chain" id="PRO_5040112881" evidence="3">
    <location>
        <begin position="18"/>
        <end position="319"/>
    </location>
</feature>
<keyword evidence="2" id="KW-0677">Repeat</keyword>
<accession>A0A9N9WYL0</accession>
<dbReference type="EMBL" id="OU895880">
    <property type="protein sequence ID" value="CAG9811117.1"/>
    <property type="molecule type" value="Genomic_DNA"/>
</dbReference>
<dbReference type="PANTHER" id="PTHR24366:SF170">
    <property type="entry name" value="RE50361P"/>
    <property type="match status" value="1"/>
</dbReference>
<keyword evidence="5" id="KW-1185">Reference proteome</keyword>
<dbReference type="Proteomes" id="UP001153620">
    <property type="component" value="Chromosome 4"/>
</dbReference>
<keyword evidence="1" id="KW-0433">Leucine-rich repeat</keyword>
<name>A0A9N9WYL0_9DIPT</name>
<sequence length="319" mass="36026">MIKLWILFFTFVHLISSTSPTDINCSYVFYTFTVVGYTYHCDIRYDPNIISEETAVINQARGTHESHKTDDDVTGFYSSSKKIEIFPRDLEKVFKNLKLIVINYGRLTNIHQADLKPFKNLENLNLAYNDIKVINEGLFDFNLDLAYISLSNNKIYQIHPEVFTPLTKLSYLSLETNVCIDIRVDNSVRDVMELIKKIKVSCVNGEIKSTAATELSDLKNLTAQILSTGADTNEKIENLQQAVKATDINLQSFKSEVLAALQKILDKIEENSVCLKASQDKVDIALNDEMTNIEAGLSALESETEEQKKAVDNLSGDIF</sequence>
<evidence type="ECO:0000256" key="1">
    <source>
        <dbReference type="ARBA" id="ARBA00022614"/>
    </source>
</evidence>
<keyword evidence="3" id="KW-0732">Signal</keyword>
<dbReference type="Pfam" id="PF13855">
    <property type="entry name" value="LRR_8"/>
    <property type="match status" value="1"/>
</dbReference>
<protein>
    <submittedName>
        <fullName evidence="4">Uncharacterized protein</fullName>
    </submittedName>
</protein>
<evidence type="ECO:0000256" key="3">
    <source>
        <dbReference type="SAM" id="SignalP"/>
    </source>
</evidence>
<evidence type="ECO:0000256" key="2">
    <source>
        <dbReference type="ARBA" id="ARBA00022737"/>
    </source>
</evidence>
<dbReference type="OrthoDB" id="676979at2759"/>
<feature type="signal peptide" evidence="3">
    <location>
        <begin position="1"/>
        <end position="17"/>
    </location>
</feature>
<organism evidence="4 5">
    <name type="scientific">Chironomus riparius</name>
    <dbReference type="NCBI Taxonomy" id="315576"/>
    <lineage>
        <taxon>Eukaryota</taxon>
        <taxon>Metazoa</taxon>
        <taxon>Ecdysozoa</taxon>
        <taxon>Arthropoda</taxon>
        <taxon>Hexapoda</taxon>
        <taxon>Insecta</taxon>
        <taxon>Pterygota</taxon>
        <taxon>Neoptera</taxon>
        <taxon>Endopterygota</taxon>
        <taxon>Diptera</taxon>
        <taxon>Nematocera</taxon>
        <taxon>Chironomoidea</taxon>
        <taxon>Chironomidae</taxon>
        <taxon>Chironominae</taxon>
        <taxon>Chironomus</taxon>
    </lineage>
</organism>
<proteinExistence type="predicted"/>
<gene>
    <name evidence="4" type="ORF">CHIRRI_LOCUS13926</name>
</gene>